<organism evidence="1 2">
    <name type="scientific">Pseudonocardia adelaidensis</name>
    <dbReference type="NCBI Taxonomy" id="648754"/>
    <lineage>
        <taxon>Bacteria</taxon>
        <taxon>Bacillati</taxon>
        <taxon>Actinomycetota</taxon>
        <taxon>Actinomycetes</taxon>
        <taxon>Pseudonocardiales</taxon>
        <taxon>Pseudonocardiaceae</taxon>
        <taxon>Pseudonocardia</taxon>
    </lineage>
</organism>
<comment type="caution">
    <text evidence="1">The sequence shown here is derived from an EMBL/GenBank/DDBJ whole genome shotgun (WGS) entry which is preliminary data.</text>
</comment>
<sequence length="121" mass="13602">MPTIALAMPIPPEKYDAWRAAVQSFAGERRGEYDASRRRLGAERTRSWVQETPQGPIELLVIDATDPARFFEQLATSQEPFDVDFRAFLLDVYGLDLTRPLPVPLPELLLDWSASEATTPA</sequence>
<accession>A0ABP9NW61</accession>
<protein>
    <submittedName>
        <fullName evidence="1">Uncharacterized protein</fullName>
    </submittedName>
</protein>
<evidence type="ECO:0000313" key="2">
    <source>
        <dbReference type="Proteomes" id="UP001500804"/>
    </source>
</evidence>
<dbReference type="EMBL" id="BAABJO010000032">
    <property type="protein sequence ID" value="GAA5135371.1"/>
    <property type="molecule type" value="Genomic_DNA"/>
</dbReference>
<keyword evidence="2" id="KW-1185">Reference proteome</keyword>
<evidence type="ECO:0000313" key="1">
    <source>
        <dbReference type="EMBL" id="GAA5135371.1"/>
    </source>
</evidence>
<reference evidence="2" key="1">
    <citation type="journal article" date="2019" name="Int. J. Syst. Evol. Microbiol.">
        <title>The Global Catalogue of Microorganisms (GCM) 10K type strain sequencing project: providing services to taxonomists for standard genome sequencing and annotation.</title>
        <authorList>
            <consortium name="The Broad Institute Genomics Platform"/>
            <consortium name="The Broad Institute Genome Sequencing Center for Infectious Disease"/>
            <person name="Wu L."/>
            <person name="Ma J."/>
        </authorList>
    </citation>
    <scope>NUCLEOTIDE SEQUENCE [LARGE SCALE GENOMIC DNA]</scope>
    <source>
        <strain evidence="2">JCM 18302</strain>
    </source>
</reference>
<dbReference type="Proteomes" id="UP001500804">
    <property type="component" value="Unassembled WGS sequence"/>
</dbReference>
<gene>
    <name evidence="1" type="ORF">GCM10023320_64750</name>
</gene>
<name>A0ABP9NW61_9PSEU</name>
<proteinExistence type="predicted"/>
<dbReference type="RefSeq" id="WP_345610385.1">
    <property type="nucleotide sequence ID" value="NZ_BAABJO010000032.1"/>
</dbReference>